<dbReference type="Gene3D" id="3.40.50.10490">
    <property type="entry name" value="Glucose-6-phosphate isomerase like protein, domain 1"/>
    <property type="match status" value="1"/>
</dbReference>
<dbReference type="PROSITE" id="PS00963">
    <property type="entry name" value="RIBOSOMAL_S2_2"/>
    <property type="match status" value="1"/>
</dbReference>
<sequence>MSIKIDMKELLEAGAHFGHKTSRWHPKMAEYIHSKRQDTHIINLEKTVEGIERALPIVEKVAKEGKKILFVGTKKQLKSIVKEIAESIDMPYVTERWVGGTLTNVETVNRQIKKLKDLERRMQSGELEARYSKLEVQRFQEEIEVLNTRYGGIKEMTDQPSLIIVTDACEDKNAIKEAKTLKIPVIAICDTNIDPTDIDFIIPANDDSTKTEKLILGYFVEAIKQAKQ</sequence>
<dbReference type="PANTHER" id="PTHR12534:SF0">
    <property type="entry name" value="SMALL RIBOSOMAL SUBUNIT PROTEIN US2M"/>
    <property type="match status" value="1"/>
</dbReference>
<dbReference type="InterPro" id="IPR005706">
    <property type="entry name" value="Ribosomal_uS2_bac/mit/plastid"/>
</dbReference>
<dbReference type="GO" id="GO:0005840">
    <property type="term" value="C:ribosome"/>
    <property type="evidence" value="ECO:0007669"/>
    <property type="project" value="UniProtKB-KW"/>
</dbReference>
<evidence type="ECO:0000313" key="7">
    <source>
        <dbReference type="EMBL" id="RYC73621.1"/>
    </source>
</evidence>
<dbReference type="CDD" id="cd01425">
    <property type="entry name" value="RPS2"/>
    <property type="match status" value="1"/>
</dbReference>
<dbReference type="InterPro" id="IPR001865">
    <property type="entry name" value="Ribosomal_uS2"/>
</dbReference>
<accession>A0ABY0FK09</accession>
<dbReference type="Gene3D" id="1.10.287.610">
    <property type="entry name" value="Helix hairpin bin"/>
    <property type="match status" value="1"/>
</dbReference>
<comment type="caution">
    <text evidence="7">The sequence shown here is derived from an EMBL/GenBank/DDBJ whole genome shotgun (WGS) entry which is preliminary data.</text>
</comment>
<keyword evidence="3 5" id="KW-0687">Ribonucleoprotein</keyword>
<evidence type="ECO:0000256" key="3">
    <source>
        <dbReference type="ARBA" id="ARBA00023274"/>
    </source>
</evidence>
<evidence type="ECO:0000256" key="4">
    <source>
        <dbReference type="ARBA" id="ARBA00035256"/>
    </source>
</evidence>
<evidence type="ECO:0000256" key="5">
    <source>
        <dbReference type="HAMAP-Rule" id="MF_00291"/>
    </source>
</evidence>
<dbReference type="Pfam" id="PF00318">
    <property type="entry name" value="Ribosomal_S2"/>
    <property type="match status" value="1"/>
</dbReference>
<dbReference type="InterPro" id="IPR018130">
    <property type="entry name" value="Ribosomal_uS2_CS"/>
</dbReference>
<proteinExistence type="inferred from homology"/>
<comment type="similarity">
    <text evidence="1 5 6">Belongs to the universal ribosomal protein uS2 family.</text>
</comment>
<name>A0ABY0FK09_9BACT</name>
<dbReference type="Proteomes" id="UP001191004">
    <property type="component" value="Unassembled WGS sequence"/>
</dbReference>
<dbReference type="NCBIfam" id="TIGR01011">
    <property type="entry name" value="rpsB_bact"/>
    <property type="match status" value="1"/>
</dbReference>
<dbReference type="PRINTS" id="PR00395">
    <property type="entry name" value="RIBOSOMALS2"/>
</dbReference>
<evidence type="ECO:0000313" key="8">
    <source>
        <dbReference type="Proteomes" id="UP001191004"/>
    </source>
</evidence>
<reference evidence="7 8" key="1">
    <citation type="journal article" date="2018" name="bioRxiv">
        <title>Evidence of independent acquisition and adaption of ultra-small bacteria to human hosts across the highly diverse yet reduced genomes of the phylum Saccharibacteria.</title>
        <authorList>
            <person name="McLean J.S."/>
            <person name="Bor B."/>
            <person name="To T.T."/>
            <person name="Liu Q."/>
            <person name="Kearns K.A."/>
            <person name="Solden L.M."/>
            <person name="Wrighton K.C."/>
            <person name="He X."/>
            <person name="Shi W."/>
        </authorList>
    </citation>
    <scope>NUCLEOTIDE SEQUENCE [LARGE SCALE GENOMIC DNA]</scope>
    <source>
        <strain evidence="7 8">TM7_KMM_G3_1_HOT_351</strain>
    </source>
</reference>
<evidence type="ECO:0000256" key="1">
    <source>
        <dbReference type="ARBA" id="ARBA00006242"/>
    </source>
</evidence>
<keyword evidence="8" id="KW-1185">Reference proteome</keyword>
<evidence type="ECO:0000256" key="2">
    <source>
        <dbReference type="ARBA" id="ARBA00022980"/>
    </source>
</evidence>
<dbReference type="HAMAP" id="MF_00291_B">
    <property type="entry name" value="Ribosomal_uS2_B"/>
    <property type="match status" value="1"/>
</dbReference>
<dbReference type="PROSITE" id="PS00962">
    <property type="entry name" value="RIBOSOMAL_S2_1"/>
    <property type="match status" value="1"/>
</dbReference>
<dbReference type="RefSeq" id="WP_129604619.1">
    <property type="nucleotide sequence ID" value="NZ_PRLL01000007.1"/>
</dbReference>
<keyword evidence="2 5" id="KW-0689">Ribosomal protein</keyword>
<dbReference type="SUPFAM" id="SSF52313">
    <property type="entry name" value="Ribosomal protein S2"/>
    <property type="match status" value="1"/>
</dbReference>
<organism evidence="7 8">
    <name type="scientific">Candidatus Nanosyncoccus nanoralicus</name>
    <dbReference type="NCBI Taxonomy" id="2171996"/>
    <lineage>
        <taxon>Bacteria</taxon>
        <taxon>Candidatus Saccharimonadota</taxon>
        <taxon>Candidatus Nanosyncoccalia</taxon>
        <taxon>Candidatus Nanosyncoccales</taxon>
        <taxon>Candidatus Nanosyncoccaceae</taxon>
        <taxon>Candidatus Nanosyncoccus</taxon>
    </lineage>
</organism>
<dbReference type="InterPro" id="IPR023591">
    <property type="entry name" value="Ribosomal_uS2_flav_dom_sf"/>
</dbReference>
<gene>
    <name evidence="5 7" type="primary">rpsB</name>
    <name evidence="7" type="ORF">G3KMM_00316</name>
</gene>
<protein>
    <recommendedName>
        <fullName evidence="4 5">Small ribosomal subunit protein uS2</fullName>
    </recommendedName>
</protein>
<dbReference type="EMBL" id="PRLL01000007">
    <property type="protein sequence ID" value="RYC73621.1"/>
    <property type="molecule type" value="Genomic_DNA"/>
</dbReference>
<evidence type="ECO:0000256" key="6">
    <source>
        <dbReference type="RuleBase" id="RU003631"/>
    </source>
</evidence>
<dbReference type="PANTHER" id="PTHR12534">
    <property type="entry name" value="30S RIBOSOMAL PROTEIN S2 PROKARYOTIC AND ORGANELLAR"/>
    <property type="match status" value="1"/>
</dbReference>
<reference evidence="7 8" key="2">
    <citation type="journal article" date="2020" name="Cell Rep.">
        <title>Acquisition and Adaptation of Ultra-small Parasitic Reduced Genome Bacteria to Mammalian Hosts.</title>
        <authorList>
            <person name="McLean J.S."/>
            <person name="Bor B."/>
            <person name="Kerns K.A."/>
            <person name="Liu Q."/>
            <person name="To T.T."/>
            <person name="Solden L."/>
            <person name="Hendrickson E.L."/>
            <person name="Wrighton K."/>
            <person name="Shi W."/>
            <person name="He X."/>
        </authorList>
    </citation>
    <scope>NUCLEOTIDE SEQUENCE [LARGE SCALE GENOMIC DNA]</scope>
    <source>
        <strain evidence="7 8">TM7_KMM_G3_1_HOT_351</strain>
    </source>
</reference>